<name>A0AA36HGI7_CYLNA</name>
<evidence type="ECO:0000313" key="2">
    <source>
        <dbReference type="Proteomes" id="UP001176961"/>
    </source>
</evidence>
<accession>A0AA36HGI7</accession>
<dbReference type="Proteomes" id="UP001176961">
    <property type="component" value="Unassembled WGS sequence"/>
</dbReference>
<organism evidence="1 2">
    <name type="scientific">Cylicocyclus nassatus</name>
    <name type="common">Nematode worm</name>
    <dbReference type="NCBI Taxonomy" id="53992"/>
    <lineage>
        <taxon>Eukaryota</taxon>
        <taxon>Metazoa</taxon>
        <taxon>Ecdysozoa</taxon>
        <taxon>Nematoda</taxon>
        <taxon>Chromadorea</taxon>
        <taxon>Rhabditida</taxon>
        <taxon>Rhabditina</taxon>
        <taxon>Rhabditomorpha</taxon>
        <taxon>Strongyloidea</taxon>
        <taxon>Strongylidae</taxon>
        <taxon>Cylicocyclus</taxon>
    </lineage>
</organism>
<evidence type="ECO:0008006" key="3">
    <source>
        <dbReference type="Google" id="ProtNLM"/>
    </source>
</evidence>
<sequence length="277" mass="32082">MFLSEPLSVAELRDGLKERYLYYLMRGLGFTYRLNNGLRYIFERPEILNRRAKYLATVERARMNHHCIVYIDETGQGLTDDDYHDMNHAMFEQWLRDAIPYMLQVARGRSVSIVMDNAPYHSRQLEKIPGRSSSKAAIEDYIRRNGVTVPQNSSKEDLVAELNTASDYFADAYTASMLFQLQFFIGSRGGIAALAPELNSWSQLKGNLTKFGRPDDSLYTVRVRALDWMENVPGRLCQGWMSHVMKDENAAQEKIVLDRNNNMVWEDELSDRHLHSR</sequence>
<dbReference type="AlphaFoldDB" id="A0AA36HGI7"/>
<reference evidence="1" key="1">
    <citation type="submission" date="2023-07" db="EMBL/GenBank/DDBJ databases">
        <authorList>
            <consortium name="CYATHOMIX"/>
        </authorList>
    </citation>
    <scope>NUCLEOTIDE SEQUENCE</scope>
    <source>
        <strain evidence="1">N/A</strain>
    </source>
</reference>
<gene>
    <name evidence="1" type="ORF">CYNAS_LOCUS21642</name>
</gene>
<dbReference type="GO" id="GO:0003676">
    <property type="term" value="F:nucleic acid binding"/>
    <property type="evidence" value="ECO:0007669"/>
    <property type="project" value="InterPro"/>
</dbReference>
<dbReference type="InterPro" id="IPR036397">
    <property type="entry name" value="RNaseH_sf"/>
</dbReference>
<dbReference type="Gene3D" id="3.30.420.10">
    <property type="entry name" value="Ribonuclease H-like superfamily/Ribonuclease H"/>
    <property type="match status" value="1"/>
</dbReference>
<protein>
    <recommendedName>
        <fullName evidence="3">Tc1-like transposase DDE domain-containing protein</fullName>
    </recommendedName>
</protein>
<keyword evidence="2" id="KW-1185">Reference proteome</keyword>
<proteinExistence type="predicted"/>
<dbReference type="PANTHER" id="PTHR33939:SF1">
    <property type="entry name" value="DUF4371 DOMAIN-CONTAINING PROTEIN"/>
    <property type="match status" value="1"/>
</dbReference>
<comment type="caution">
    <text evidence="1">The sequence shown here is derived from an EMBL/GenBank/DDBJ whole genome shotgun (WGS) entry which is preliminary data.</text>
</comment>
<evidence type="ECO:0000313" key="1">
    <source>
        <dbReference type="EMBL" id="CAJ0609659.1"/>
    </source>
</evidence>
<dbReference type="PANTHER" id="PTHR33939">
    <property type="entry name" value="PROTEIN CBG22215"/>
    <property type="match status" value="1"/>
</dbReference>
<dbReference type="EMBL" id="CATQJL010000326">
    <property type="protein sequence ID" value="CAJ0609659.1"/>
    <property type="molecule type" value="Genomic_DNA"/>
</dbReference>